<evidence type="ECO:0000256" key="4">
    <source>
        <dbReference type="ARBA" id="ARBA00022741"/>
    </source>
</evidence>
<keyword evidence="2" id="KW-0963">Cytoplasm</keyword>
<dbReference type="RefSeq" id="WP_121770835.1">
    <property type="nucleotide sequence ID" value="NZ_RAWM01000075.1"/>
</dbReference>
<dbReference type="SUPFAM" id="SSF47323">
    <property type="entry name" value="Anticodon-binding domain of a subclass of class I aminoacyl-tRNA synthetases"/>
    <property type="match status" value="1"/>
</dbReference>
<keyword evidence="5 9" id="KW-0067">ATP-binding</keyword>
<dbReference type="Proteomes" id="UP000282656">
    <property type="component" value="Unassembled WGS sequence"/>
</dbReference>
<proteinExistence type="inferred from homology"/>
<evidence type="ECO:0000313" key="12">
    <source>
        <dbReference type="Proteomes" id="UP000282656"/>
    </source>
</evidence>
<dbReference type="Gene3D" id="3.40.50.620">
    <property type="entry name" value="HUPs"/>
    <property type="match status" value="1"/>
</dbReference>
<evidence type="ECO:0000256" key="2">
    <source>
        <dbReference type="ARBA" id="ARBA00022490"/>
    </source>
</evidence>
<dbReference type="OrthoDB" id="9810191at2"/>
<comment type="catalytic activity">
    <reaction evidence="8">
        <text>tRNA(Met) + L-methionine + ATP = L-methionyl-tRNA(Met) + AMP + diphosphate</text>
        <dbReference type="Rhea" id="RHEA:13481"/>
        <dbReference type="Rhea" id="RHEA-COMP:9667"/>
        <dbReference type="Rhea" id="RHEA-COMP:9698"/>
        <dbReference type="ChEBI" id="CHEBI:30616"/>
        <dbReference type="ChEBI" id="CHEBI:33019"/>
        <dbReference type="ChEBI" id="CHEBI:57844"/>
        <dbReference type="ChEBI" id="CHEBI:78442"/>
        <dbReference type="ChEBI" id="CHEBI:78530"/>
        <dbReference type="ChEBI" id="CHEBI:456215"/>
        <dbReference type="EC" id="6.1.1.10"/>
    </reaction>
</comment>
<keyword evidence="7 9" id="KW-0030">Aminoacyl-tRNA synthetase</keyword>
<dbReference type="GO" id="GO:0005524">
    <property type="term" value="F:ATP binding"/>
    <property type="evidence" value="ECO:0007669"/>
    <property type="project" value="UniProtKB-KW"/>
</dbReference>
<dbReference type="GO" id="GO:0004825">
    <property type="term" value="F:methionine-tRNA ligase activity"/>
    <property type="evidence" value="ECO:0007669"/>
    <property type="project" value="UniProtKB-EC"/>
</dbReference>
<dbReference type="InterPro" id="IPR001412">
    <property type="entry name" value="aa-tRNA-synth_I_CS"/>
</dbReference>
<gene>
    <name evidence="11" type="ORF">D7X96_24280</name>
</gene>
<protein>
    <recommendedName>
        <fullName evidence="10">Methionyl/Leucyl tRNA synthetase domain-containing protein</fullName>
    </recommendedName>
</protein>
<evidence type="ECO:0000256" key="7">
    <source>
        <dbReference type="ARBA" id="ARBA00023146"/>
    </source>
</evidence>
<dbReference type="InterPro" id="IPR029038">
    <property type="entry name" value="MetRS_Zn"/>
</dbReference>
<sequence length="545" mass="60120">MLTRSRAVKAPPHLFVQVMPTPNGRLHLGHMSGPYLKADILARHLRLQGVEAHVISGADSYESHVELKAAQTNSTEHAVATRFHGLIVQELEALRIDSVFTDPLRPELHDEYVAFNRRTLDALTRQGGVETVREKVRYSPSLQRYGAGCWIAGTCPQCGAGSGSYFCEACGGHYKPEDLRDARCTFDAQDIREVEVESLFLRLRRRKELDARIERMGIPSGFHQILTRYLDAQGERVRLTNPGRWGMPYGPGDGVIFTYTTGLLSFSLFCAELFRRKHGLAKHPFAPDSGCVTVATFGIDNTVAYLAGVLGAAVEWDDVKPFDYFLTNHFYNLEGRKFSTSRDHLVCASDLVTGSGVSPDAIRYFLGHVNPEAGPKDFIVSEFVDVNNRVLAGGLEALLSRAFARVRTGTVDAPSDHLMRELDGVLEAQAAHLRLPTTNLARAAACIDTWRDAGERLDASDATSAYWWLKGLSLLAAPFMPDVSQRIWTLLGHGGEPRLEAFTDRPVLAAAPVWTPAFQPVTSEAVERSVHREAARSPVGKGARE</sequence>
<evidence type="ECO:0000256" key="6">
    <source>
        <dbReference type="ARBA" id="ARBA00022917"/>
    </source>
</evidence>
<name>A0A3A8Q8Y3_9BACT</name>
<reference evidence="12" key="1">
    <citation type="submission" date="2018-09" db="EMBL/GenBank/DDBJ databases">
        <authorList>
            <person name="Livingstone P.G."/>
            <person name="Whitworth D.E."/>
        </authorList>
    </citation>
    <scope>NUCLEOTIDE SEQUENCE [LARGE SCALE GENOMIC DNA]</scope>
    <source>
        <strain evidence="12">AB047A</strain>
    </source>
</reference>
<dbReference type="InterPro" id="IPR023458">
    <property type="entry name" value="Met-tRNA_ligase_1"/>
</dbReference>
<evidence type="ECO:0000256" key="8">
    <source>
        <dbReference type="ARBA" id="ARBA00047364"/>
    </source>
</evidence>
<evidence type="ECO:0000256" key="9">
    <source>
        <dbReference type="RuleBase" id="RU363039"/>
    </source>
</evidence>
<dbReference type="InterPro" id="IPR009080">
    <property type="entry name" value="tRNAsynth_Ia_anticodon-bd"/>
</dbReference>
<dbReference type="PANTHER" id="PTHR45765:SF1">
    <property type="entry name" value="METHIONINE--TRNA LIGASE, CYTOPLASMIC"/>
    <property type="match status" value="1"/>
</dbReference>
<comment type="similarity">
    <text evidence="1">Belongs to the class-I aminoacyl-tRNA synthetase family. MetG type 1 subfamily.</text>
</comment>
<evidence type="ECO:0000313" key="11">
    <source>
        <dbReference type="EMBL" id="RKH65127.1"/>
    </source>
</evidence>
<dbReference type="PROSITE" id="PS00178">
    <property type="entry name" value="AA_TRNA_LIGASE_I"/>
    <property type="match status" value="1"/>
</dbReference>
<evidence type="ECO:0000256" key="1">
    <source>
        <dbReference type="ARBA" id="ARBA00008258"/>
    </source>
</evidence>
<evidence type="ECO:0000256" key="5">
    <source>
        <dbReference type="ARBA" id="ARBA00022840"/>
    </source>
</evidence>
<dbReference type="Gene3D" id="2.20.28.20">
    <property type="entry name" value="Methionyl-tRNA synthetase, Zn-domain"/>
    <property type="match status" value="1"/>
</dbReference>
<feature type="domain" description="Methionyl/Leucyl tRNA synthetase" evidence="10">
    <location>
        <begin position="19"/>
        <end position="402"/>
    </location>
</feature>
<dbReference type="EMBL" id="RAWM01000075">
    <property type="protein sequence ID" value="RKH65127.1"/>
    <property type="molecule type" value="Genomic_DNA"/>
</dbReference>
<dbReference type="SUPFAM" id="SSF52374">
    <property type="entry name" value="Nucleotidylyl transferase"/>
    <property type="match status" value="1"/>
</dbReference>
<dbReference type="InterPro" id="IPR014729">
    <property type="entry name" value="Rossmann-like_a/b/a_fold"/>
</dbReference>
<accession>A0A3A8Q8Y3</accession>
<dbReference type="GO" id="GO:0006431">
    <property type="term" value="P:methionyl-tRNA aminoacylation"/>
    <property type="evidence" value="ECO:0007669"/>
    <property type="project" value="TreeGrafter"/>
</dbReference>
<keyword evidence="4 9" id="KW-0547">Nucleotide-binding</keyword>
<dbReference type="InterPro" id="IPR015413">
    <property type="entry name" value="Methionyl/Leucyl_tRNA_Synth"/>
</dbReference>
<keyword evidence="12" id="KW-1185">Reference proteome</keyword>
<evidence type="ECO:0000256" key="3">
    <source>
        <dbReference type="ARBA" id="ARBA00022598"/>
    </source>
</evidence>
<organism evidence="11 12">
    <name type="scientific">Corallococcus interemptor</name>
    <dbReference type="NCBI Taxonomy" id="2316720"/>
    <lineage>
        <taxon>Bacteria</taxon>
        <taxon>Pseudomonadati</taxon>
        <taxon>Myxococcota</taxon>
        <taxon>Myxococcia</taxon>
        <taxon>Myxococcales</taxon>
        <taxon>Cystobacterineae</taxon>
        <taxon>Myxococcaceae</taxon>
        <taxon>Corallococcus</taxon>
    </lineage>
</organism>
<keyword evidence="3 9" id="KW-0436">Ligase</keyword>
<dbReference type="PANTHER" id="PTHR45765">
    <property type="entry name" value="METHIONINE--TRNA LIGASE"/>
    <property type="match status" value="1"/>
</dbReference>
<keyword evidence="6 9" id="KW-0648">Protein biosynthesis</keyword>
<dbReference type="AlphaFoldDB" id="A0A3A8Q8Y3"/>
<dbReference type="Pfam" id="PF09334">
    <property type="entry name" value="tRNA-synt_1g"/>
    <property type="match status" value="1"/>
</dbReference>
<evidence type="ECO:0000259" key="10">
    <source>
        <dbReference type="Pfam" id="PF09334"/>
    </source>
</evidence>
<dbReference type="GO" id="GO:0005829">
    <property type="term" value="C:cytosol"/>
    <property type="evidence" value="ECO:0007669"/>
    <property type="project" value="TreeGrafter"/>
</dbReference>
<comment type="caution">
    <text evidence="11">The sequence shown here is derived from an EMBL/GenBank/DDBJ whole genome shotgun (WGS) entry which is preliminary data.</text>
</comment>